<dbReference type="Gene3D" id="3.40.50.10260">
    <property type="entry name" value="YjeF N-terminal domain"/>
    <property type="match status" value="1"/>
</dbReference>
<dbReference type="EC" id="5.1.99.6" evidence="19"/>
<feature type="binding site" evidence="18">
    <location>
        <begin position="137"/>
        <end position="143"/>
    </location>
    <ligand>
        <name>(6S)-NADPHX</name>
        <dbReference type="ChEBI" id="CHEBI:64076"/>
    </ligand>
</feature>
<comment type="similarity">
    <text evidence="17">Belongs to the NnrD/CARKD family.</text>
</comment>
<evidence type="ECO:0000256" key="7">
    <source>
        <dbReference type="ARBA" id="ARBA00022840"/>
    </source>
</evidence>
<evidence type="ECO:0000256" key="15">
    <source>
        <dbReference type="ARBA" id="ARBA00048238"/>
    </source>
</evidence>
<dbReference type="SUPFAM" id="SSF64153">
    <property type="entry name" value="YjeF N-terminal domain-like"/>
    <property type="match status" value="1"/>
</dbReference>
<comment type="catalytic activity">
    <reaction evidence="16 17 19">
        <text>(6S)-NADPHX + ADP = AMP + phosphate + NADPH + H(+)</text>
        <dbReference type="Rhea" id="RHEA:32235"/>
        <dbReference type="ChEBI" id="CHEBI:15378"/>
        <dbReference type="ChEBI" id="CHEBI:43474"/>
        <dbReference type="ChEBI" id="CHEBI:57783"/>
        <dbReference type="ChEBI" id="CHEBI:64076"/>
        <dbReference type="ChEBI" id="CHEBI:456215"/>
        <dbReference type="ChEBI" id="CHEBI:456216"/>
        <dbReference type="EC" id="4.2.1.136"/>
    </reaction>
</comment>
<dbReference type="InterPro" id="IPR000631">
    <property type="entry name" value="CARKD"/>
</dbReference>
<feature type="binding site" evidence="18">
    <location>
        <position position="169"/>
    </location>
    <ligand>
        <name>K(+)</name>
        <dbReference type="ChEBI" id="CHEBI:29103"/>
    </ligand>
</feature>
<dbReference type="NCBIfam" id="TIGR00197">
    <property type="entry name" value="yjeF_nterm"/>
    <property type="match status" value="1"/>
</dbReference>
<dbReference type="Proteomes" id="UP000255234">
    <property type="component" value="Unassembled WGS sequence"/>
</dbReference>
<feature type="binding site" evidence="17">
    <location>
        <begin position="427"/>
        <end position="431"/>
    </location>
    <ligand>
        <name>AMP</name>
        <dbReference type="ChEBI" id="CHEBI:456215"/>
    </ligand>
</feature>
<dbReference type="EMBL" id="UGPP01000001">
    <property type="protein sequence ID" value="STY71657.1"/>
    <property type="molecule type" value="Genomic_DNA"/>
</dbReference>
<dbReference type="GO" id="GO:0052855">
    <property type="term" value="F:ADP-dependent NAD(P)H-hydrate dehydratase activity"/>
    <property type="evidence" value="ECO:0007669"/>
    <property type="project" value="UniProtKB-UniRule"/>
</dbReference>
<comment type="catalytic activity">
    <reaction evidence="2 18 19">
        <text>(6R)-NADPHX = (6S)-NADPHX</text>
        <dbReference type="Rhea" id="RHEA:32227"/>
        <dbReference type="ChEBI" id="CHEBI:64076"/>
        <dbReference type="ChEBI" id="CHEBI:64077"/>
        <dbReference type="EC" id="5.1.99.6"/>
    </reaction>
</comment>
<proteinExistence type="inferred from homology"/>
<evidence type="ECO:0000313" key="23">
    <source>
        <dbReference type="Proteomes" id="UP000255234"/>
    </source>
</evidence>
<dbReference type="PROSITE" id="PS51385">
    <property type="entry name" value="YJEF_N"/>
    <property type="match status" value="1"/>
</dbReference>
<feature type="binding site" evidence="17">
    <location>
        <position position="390"/>
    </location>
    <ligand>
        <name>(6S)-NADPHX</name>
        <dbReference type="ChEBI" id="CHEBI:64076"/>
    </ligand>
</feature>
<dbReference type="GO" id="GO:0046872">
    <property type="term" value="F:metal ion binding"/>
    <property type="evidence" value="ECO:0007669"/>
    <property type="project" value="UniProtKB-UniRule"/>
</dbReference>
<dbReference type="SUPFAM" id="SSF53613">
    <property type="entry name" value="Ribokinase-like"/>
    <property type="match status" value="1"/>
</dbReference>
<gene>
    <name evidence="22" type="primary">nnr</name>
    <name evidence="17" type="synonym">nnrD</name>
    <name evidence="18" type="synonym">nnrE</name>
    <name evidence="22" type="ORF">NCTC10571_01819</name>
</gene>
<feature type="binding site" evidence="18">
    <location>
        <begin position="61"/>
        <end position="65"/>
    </location>
    <ligand>
        <name>(6S)-NADPHX</name>
        <dbReference type="ChEBI" id="CHEBI:64076"/>
    </ligand>
</feature>
<comment type="subunit">
    <text evidence="17">Homotetramer.</text>
</comment>
<dbReference type="GO" id="GO:0046496">
    <property type="term" value="P:nicotinamide nucleotide metabolic process"/>
    <property type="evidence" value="ECO:0007669"/>
    <property type="project" value="UniProtKB-UniRule"/>
</dbReference>
<dbReference type="InterPro" id="IPR030677">
    <property type="entry name" value="Nnr"/>
</dbReference>
<reference evidence="22 23" key="1">
    <citation type="submission" date="2018-06" db="EMBL/GenBank/DDBJ databases">
        <authorList>
            <consortium name="Pathogen Informatics"/>
            <person name="Doyle S."/>
        </authorList>
    </citation>
    <scope>NUCLEOTIDE SEQUENCE [LARGE SCALE GENOMIC DNA]</scope>
    <source>
        <strain evidence="22 23">NCTC10571</strain>
    </source>
</reference>
<comment type="cofactor">
    <cofactor evidence="18 19">
        <name>K(+)</name>
        <dbReference type="ChEBI" id="CHEBI:29103"/>
    </cofactor>
    <text evidence="18 19">Binds 1 potassium ion per subunit.</text>
</comment>
<evidence type="ECO:0000256" key="4">
    <source>
        <dbReference type="ARBA" id="ARBA00009524"/>
    </source>
</evidence>
<name>A0A378NUV4_9FIRM</name>
<evidence type="ECO:0000256" key="11">
    <source>
        <dbReference type="ARBA" id="ARBA00023235"/>
    </source>
</evidence>
<evidence type="ECO:0000256" key="5">
    <source>
        <dbReference type="ARBA" id="ARBA00022723"/>
    </source>
</evidence>
<dbReference type="PANTHER" id="PTHR12592:SF0">
    <property type="entry name" value="ATP-DEPENDENT (S)-NAD(P)H-HYDRATE DEHYDRATASE"/>
    <property type="match status" value="1"/>
</dbReference>
<dbReference type="InterPro" id="IPR017953">
    <property type="entry name" value="Carbohydrate_kinase_pred_CS"/>
</dbReference>
<dbReference type="RefSeq" id="WP_115151924.1">
    <property type="nucleotide sequence ID" value="NZ_UGPP01000001.1"/>
</dbReference>
<evidence type="ECO:0000259" key="21">
    <source>
        <dbReference type="PROSITE" id="PS51385"/>
    </source>
</evidence>
<keyword evidence="11 18" id="KW-0413">Isomerase</keyword>
<dbReference type="PANTHER" id="PTHR12592">
    <property type="entry name" value="ATP-DEPENDENT (S)-NAD(P)H-HYDRATE DEHYDRATASE FAMILY MEMBER"/>
    <property type="match status" value="1"/>
</dbReference>
<comment type="function">
    <text evidence="18">Catalyzes the epimerization of the S- and R-forms of NAD(P)HX, a damaged form of NAD(P)H that is a result of enzymatic or heat-dependent hydration. This is a prerequisite for the S-specific NAD(P)H-hydrate dehydratase to allow the repair of both epimers of NAD(P)HX.</text>
</comment>
<dbReference type="HAMAP" id="MF_01966">
    <property type="entry name" value="NADHX_epimerase"/>
    <property type="match status" value="1"/>
</dbReference>
<dbReference type="Gene3D" id="3.40.1190.20">
    <property type="match status" value="1"/>
</dbReference>
<feature type="domain" description="YjeF C-terminal" evidence="20">
    <location>
        <begin position="233"/>
        <end position="515"/>
    </location>
</feature>
<evidence type="ECO:0000256" key="14">
    <source>
        <dbReference type="ARBA" id="ARBA00025153"/>
    </source>
</evidence>
<comment type="catalytic activity">
    <reaction evidence="15 17 19">
        <text>(6S)-NADHX + ADP = AMP + phosphate + NADH + H(+)</text>
        <dbReference type="Rhea" id="RHEA:32223"/>
        <dbReference type="ChEBI" id="CHEBI:15378"/>
        <dbReference type="ChEBI" id="CHEBI:43474"/>
        <dbReference type="ChEBI" id="CHEBI:57945"/>
        <dbReference type="ChEBI" id="CHEBI:64074"/>
        <dbReference type="ChEBI" id="CHEBI:456215"/>
        <dbReference type="ChEBI" id="CHEBI:456216"/>
        <dbReference type="EC" id="4.2.1.136"/>
    </reaction>
</comment>
<sequence>MKIASAEQMRQIDNEAINQFGIPEIALMENAGHEIAKEAMNLCKDIAVARQSYCILAGCGNNGGDGFVAARHLMNNGAKVKIFILGNTEHFTPSAKINYNVLVNMKAEIYHIVSERDWNRLQISITFSDCIIDALLGTGIHGQLRENIKKCIQIVNTSNRPVLSVDMPSGVNANTGVVESDAIFATTTITFGLPKIGLIMYPGCKHTGNIIVKTIGIPNDLLTKEDIKQEAIDEAFVKAHLASRADDVYKGSCGKVLTLAGSTGYTGAACLSSQAVLKIGAGISTLISAESLYDILSMKNTEVMVKPLPEILPGVLGDSAMENIKDIAKDFDVVLMGPGLGRNDETCQMVRKLAIDLDKPLVLDADAIFAFSQAPDELKKIKQMPILTPHLGEMANLLHITISDLKDNLWEIARKAAEYFNAIFVLKSEKTLVVYPDGNIFVTTVGNAGMATAGSGDVLAGTIAGIVAEKLAGKMSAPVGVYLHGLAGDLAGENGQAGLIAGDILLNLSKARKQIDNK</sequence>
<evidence type="ECO:0000259" key="20">
    <source>
        <dbReference type="PROSITE" id="PS51383"/>
    </source>
</evidence>
<dbReference type="EC" id="4.2.1.136" evidence="19"/>
<comment type="similarity">
    <text evidence="3 19">In the N-terminal section; belongs to the NnrE/AIBP family.</text>
</comment>
<feature type="binding site" evidence="18">
    <location>
        <position position="166"/>
    </location>
    <ligand>
        <name>(6S)-NADPHX</name>
        <dbReference type="ChEBI" id="CHEBI:64076"/>
    </ligand>
</feature>
<comment type="similarity">
    <text evidence="18">Belongs to the NnrE/AIBP family.</text>
</comment>
<feature type="binding site" evidence="18">
    <location>
        <position position="133"/>
    </location>
    <ligand>
        <name>K(+)</name>
        <dbReference type="ChEBI" id="CHEBI:29103"/>
    </ligand>
</feature>
<feature type="binding site" evidence="17">
    <location>
        <position position="339"/>
    </location>
    <ligand>
        <name>(6S)-NADPHX</name>
        <dbReference type="ChEBI" id="CHEBI:64076"/>
    </ligand>
</feature>
<dbReference type="GO" id="GO:0005524">
    <property type="term" value="F:ATP binding"/>
    <property type="evidence" value="ECO:0007669"/>
    <property type="project" value="UniProtKB-UniRule"/>
</dbReference>
<keyword evidence="12 17" id="KW-0456">Lyase</keyword>
<comment type="cofactor">
    <cofactor evidence="17">
        <name>Mg(2+)</name>
        <dbReference type="ChEBI" id="CHEBI:18420"/>
    </cofactor>
</comment>
<evidence type="ECO:0000256" key="16">
    <source>
        <dbReference type="ARBA" id="ARBA00049209"/>
    </source>
</evidence>
<dbReference type="HAMAP" id="MF_01965">
    <property type="entry name" value="NADHX_dehydratase"/>
    <property type="match status" value="1"/>
</dbReference>
<evidence type="ECO:0000256" key="1">
    <source>
        <dbReference type="ARBA" id="ARBA00000013"/>
    </source>
</evidence>
<dbReference type="PROSITE" id="PS01050">
    <property type="entry name" value="YJEF_C_2"/>
    <property type="match status" value="1"/>
</dbReference>
<evidence type="ECO:0000256" key="19">
    <source>
        <dbReference type="PIRNR" id="PIRNR017184"/>
    </source>
</evidence>
<keyword evidence="9 18" id="KW-0630">Potassium</keyword>
<dbReference type="InterPro" id="IPR004443">
    <property type="entry name" value="YjeF_N_dom"/>
</dbReference>
<feature type="binding site" evidence="18">
    <location>
        <position position="62"/>
    </location>
    <ligand>
        <name>K(+)</name>
        <dbReference type="ChEBI" id="CHEBI:29103"/>
    </ligand>
</feature>
<accession>A0A378NUV4</accession>
<dbReference type="Pfam" id="PF03853">
    <property type="entry name" value="YjeF_N"/>
    <property type="match status" value="1"/>
</dbReference>
<evidence type="ECO:0000256" key="18">
    <source>
        <dbReference type="HAMAP-Rule" id="MF_01966"/>
    </source>
</evidence>
<evidence type="ECO:0000256" key="8">
    <source>
        <dbReference type="ARBA" id="ARBA00022857"/>
    </source>
</evidence>
<dbReference type="GO" id="GO:0052856">
    <property type="term" value="F:NAD(P)HX epimerase activity"/>
    <property type="evidence" value="ECO:0007669"/>
    <property type="project" value="UniProtKB-UniRule"/>
</dbReference>
<organism evidence="22 23">
    <name type="scientific">Megamonas hypermegale</name>
    <dbReference type="NCBI Taxonomy" id="158847"/>
    <lineage>
        <taxon>Bacteria</taxon>
        <taxon>Bacillati</taxon>
        <taxon>Bacillota</taxon>
        <taxon>Negativicutes</taxon>
        <taxon>Selenomonadales</taxon>
        <taxon>Selenomonadaceae</taxon>
        <taxon>Megamonas</taxon>
    </lineage>
</organism>
<comment type="function">
    <text evidence="14 19">Bifunctional enzyme that catalyzes the epimerization of the S- and R-forms of NAD(P)HX and the dehydration of the S-form of NAD(P)HX at the expense of ADP, which is converted to AMP. This allows the repair of both epimers of NAD(P)HX, a damaged form of NAD(P)H that is a result of enzymatic or heat-dependent hydration.</text>
</comment>
<comment type="function">
    <text evidence="17">Catalyzes the dehydration of the S-form of NAD(P)HX at the expense of ADP, which is converted to AMP. Together with NAD(P)HX epimerase, which catalyzes the epimerization of the S- and R-forms, the enzyme allows the repair of both epimers of NAD(P)HX, a damaged form of NAD(P)H that is a result of enzymatic or heat-dependent hydration.</text>
</comment>
<dbReference type="PIRSF" id="PIRSF017184">
    <property type="entry name" value="Nnr"/>
    <property type="match status" value="1"/>
</dbReference>
<comment type="catalytic activity">
    <reaction evidence="1 18 19">
        <text>(6R)-NADHX = (6S)-NADHX</text>
        <dbReference type="Rhea" id="RHEA:32215"/>
        <dbReference type="ChEBI" id="CHEBI:64074"/>
        <dbReference type="ChEBI" id="CHEBI:64075"/>
        <dbReference type="EC" id="5.1.99.6"/>
    </reaction>
</comment>
<evidence type="ECO:0000256" key="9">
    <source>
        <dbReference type="ARBA" id="ARBA00022958"/>
    </source>
</evidence>
<evidence type="ECO:0000256" key="12">
    <source>
        <dbReference type="ARBA" id="ARBA00023239"/>
    </source>
</evidence>
<dbReference type="PROSITE" id="PS51383">
    <property type="entry name" value="YJEF_C_3"/>
    <property type="match status" value="1"/>
</dbReference>
<dbReference type="AlphaFoldDB" id="A0A378NUV4"/>
<feature type="binding site" evidence="17">
    <location>
        <position position="456"/>
    </location>
    <ligand>
        <name>AMP</name>
        <dbReference type="ChEBI" id="CHEBI:456215"/>
    </ligand>
</feature>
<evidence type="ECO:0000256" key="3">
    <source>
        <dbReference type="ARBA" id="ARBA00006001"/>
    </source>
</evidence>
<protein>
    <recommendedName>
        <fullName evidence="19">Bifunctional NAD(P)H-hydrate repair enzyme</fullName>
    </recommendedName>
    <alternativeName>
        <fullName evidence="19">Nicotinamide nucleotide repair protein</fullName>
    </alternativeName>
    <domain>
        <recommendedName>
            <fullName evidence="19">ADP-dependent (S)-NAD(P)H-hydrate dehydratase</fullName>
            <ecNumber evidence="19">4.2.1.136</ecNumber>
        </recommendedName>
        <alternativeName>
            <fullName evidence="19">ADP-dependent NAD(P)HX dehydratase</fullName>
        </alternativeName>
    </domain>
    <domain>
        <recommendedName>
            <fullName evidence="19">NAD(P)H-hydrate epimerase</fullName>
            <ecNumber evidence="19">5.1.99.6</ecNumber>
        </recommendedName>
    </domain>
</protein>
<keyword evidence="13" id="KW-0511">Multifunctional enzyme</keyword>
<evidence type="ECO:0000256" key="10">
    <source>
        <dbReference type="ARBA" id="ARBA00023027"/>
    </source>
</evidence>
<evidence type="ECO:0000256" key="6">
    <source>
        <dbReference type="ARBA" id="ARBA00022741"/>
    </source>
</evidence>
<keyword evidence="7 17" id="KW-0067">ATP-binding</keyword>
<dbReference type="GO" id="GO:0110051">
    <property type="term" value="P:metabolite repair"/>
    <property type="evidence" value="ECO:0007669"/>
    <property type="project" value="TreeGrafter"/>
</dbReference>
<feature type="domain" description="YjeF N-terminal" evidence="21">
    <location>
        <begin position="9"/>
        <end position="223"/>
    </location>
</feature>
<feature type="binding site" evidence="17">
    <location>
        <position position="457"/>
    </location>
    <ligand>
        <name>(6S)-NADPHX</name>
        <dbReference type="ChEBI" id="CHEBI:64076"/>
    </ligand>
</feature>
<keyword evidence="10 17" id="KW-0520">NAD</keyword>
<comment type="similarity">
    <text evidence="4 19">In the C-terminal section; belongs to the NnrD/CARKD family.</text>
</comment>
<dbReference type="InterPro" id="IPR029056">
    <property type="entry name" value="Ribokinase-like"/>
</dbReference>
<keyword evidence="6 17" id="KW-0547">Nucleotide-binding</keyword>
<evidence type="ECO:0000256" key="17">
    <source>
        <dbReference type="HAMAP-Rule" id="MF_01965"/>
    </source>
</evidence>
<keyword evidence="5 18" id="KW-0479">Metal-binding</keyword>
<dbReference type="Pfam" id="PF01256">
    <property type="entry name" value="Carb_kinase"/>
    <property type="match status" value="1"/>
</dbReference>
<evidence type="ECO:0000256" key="2">
    <source>
        <dbReference type="ARBA" id="ARBA00000909"/>
    </source>
</evidence>
<dbReference type="CDD" id="cd01171">
    <property type="entry name" value="YXKO-related"/>
    <property type="match status" value="1"/>
</dbReference>
<dbReference type="NCBIfam" id="TIGR00196">
    <property type="entry name" value="yjeF_cterm"/>
    <property type="match status" value="1"/>
</dbReference>
<comment type="caution">
    <text evidence="18">Lacks conserved residue(s) required for the propagation of feature annotation.</text>
</comment>
<evidence type="ECO:0000256" key="13">
    <source>
        <dbReference type="ARBA" id="ARBA00023268"/>
    </source>
</evidence>
<keyword evidence="8 17" id="KW-0521">NADP</keyword>
<dbReference type="InterPro" id="IPR036652">
    <property type="entry name" value="YjeF_N_dom_sf"/>
</dbReference>
<evidence type="ECO:0000313" key="22">
    <source>
        <dbReference type="EMBL" id="STY71657.1"/>
    </source>
</evidence>
<feature type="binding site" evidence="17">
    <location>
        <position position="268"/>
    </location>
    <ligand>
        <name>(6S)-NADPHX</name>
        <dbReference type="ChEBI" id="CHEBI:64076"/>
    </ligand>
</feature>